<dbReference type="GO" id="GO:0016705">
    <property type="term" value="F:oxidoreductase activity, acting on paired donors, with incorporation or reduction of molecular oxygen"/>
    <property type="evidence" value="ECO:0007669"/>
    <property type="project" value="InterPro"/>
</dbReference>
<dbReference type="EMBL" id="FUXL01000025">
    <property type="protein sequence ID" value="SKA38326.1"/>
    <property type="molecule type" value="Genomic_DNA"/>
</dbReference>
<evidence type="ECO:0000256" key="3">
    <source>
        <dbReference type="ARBA" id="ARBA00022617"/>
    </source>
</evidence>
<evidence type="ECO:0000256" key="8">
    <source>
        <dbReference type="PIRSR" id="PIRSR602401-1"/>
    </source>
</evidence>
<dbReference type="GO" id="GO:0005506">
    <property type="term" value="F:iron ion binding"/>
    <property type="evidence" value="ECO:0007669"/>
    <property type="project" value="InterPro"/>
</dbReference>
<evidence type="ECO:0000256" key="5">
    <source>
        <dbReference type="ARBA" id="ARBA00023002"/>
    </source>
</evidence>
<dbReference type="GO" id="GO:0004497">
    <property type="term" value="F:monooxygenase activity"/>
    <property type="evidence" value="ECO:0007669"/>
    <property type="project" value="UniProtKB-KW"/>
</dbReference>
<dbReference type="GO" id="GO:0020037">
    <property type="term" value="F:heme binding"/>
    <property type="evidence" value="ECO:0007669"/>
    <property type="project" value="InterPro"/>
</dbReference>
<keyword evidence="7" id="KW-0503">Monooxygenase</keyword>
<protein>
    <submittedName>
        <fullName evidence="9">Fatty-acid peroxygenase</fullName>
    </submittedName>
</protein>
<evidence type="ECO:0000313" key="10">
    <source>
        <dbReference type="Proteomes" id="UP000190135"/>
    </source>
</evidence>
<keyword evidence="4 8" id="KW-0479">Metal-binding</keyword>
<accession>A0A1T4TD81</accession>
<dbReference type="AlphaFoldDB" id="A0A1T4TD81"/>
<evidence type="ECO:0000256" key="4">
    <source>
        <dbReference type="ARBA" id="ARBA00022723"/>
    </source>
</evidence>
<keyword evidence="5" id="KW-0560">Oxidoreductase</keyword>
<evidence type="ECO:0000256" key="6">
    <source>
        <dbReference type="ARBA" id="ARBA00023004"/>
    </source>
</evidence>
<dbReference type="InterPro" id="IPR036396">
    <property type="entry name" value="Cyt_P450_sf"/>
</dbReference>
<dbReference type="InterPro" id="IPR002401">
    <property type="entry name" value="Cyt_P450_E_grp-I"/>
</dbReference>
<gene>
    <name evidence="9" type="ORF">SAMN05428963_1256</name>
</gene>
<dbReference type="PRINTS" id="PR00463">
    <property type="entry name" value="EP450I"/>
</dbReference>
<proteinExistence type="inferred from homology"/>
<dbReference type="Proteomes" id="UP000190135">
    <property type="component" value="Unassembled WGS sequence"/>
</dbReference>
<keyword evidence="10" id="KW-1185">Reference proteome</keyword>
<dbReference type="GO" id="GO:0016125">
    <property type="term" value="P:sterol metabolic process"/>
    <property type="evidence" value="ECO:0007669"/>
    <property type="project" value="TreeGrafter"/>
</dbReference>
<evidence type="ECO:0000313" key="9">
    <source>
        <dbReference type="EMBL" id="SKA38326.1"/>
    </source>
</evidence>
<dbReference type="STRING" id="1365950.SAMN05428963_1256"/>
<evidence type="ECO:0000256" key="2">
    <source>
        <dbReference type="ARBA" id="ARBA00010617"/>
    </source>
</evidence>
<comment type="similarity">
    <text evidence="2">Belongs to the cytochrome P450 family.</text>
</comment>
<keyword evidence="6 8" id="KW-0408">Iron</keyword>
<sequence>MPQVPRDNRPDATLALLADPYRFISKQCRAYGSDLFETRLMLRKTICMTGPEAARLFYDQSRFMRQGAMIGRIQKTLLGKGGVQGLDDEAHRHRKQMFMSLMTPERIEGLMATTAEEWQARARLWALRDEIVLYDELHELLTRAACAWAGVPLPESQVRQRTHEITALFDAAGSVGPAHWRARWARKRANRWIENIVGQIRSGQIRPPEGSAASIIAEHRDLNGELLSPHVAAVEVLNVIRPIVAVGVYVTFVAHALHQFPECRRKLEAGDDTSYTEMFVQEVRRFYPFFPAVAALVRGDFEWRGYRFPARRRVILDLYGTNHDARTWDAPEVFQPERFREWDGSPFSLIPQGGGNHDVNHRCPGEWITIGLMKQAADVLARRIRYDVPEQDLQVDYSRLPALPRSRFIICRVREATSAPA</sequence>
<dbReference type="RefSeq" id="WP_078710412.1">
    <property type="nucleotide sequence ID" value="NZ_FUXL01000025.1"/>
</dbReference>
<dbReference type="PANTHER" id="PTHR24286:SF24">
    <property type="entry name" value="LANOSTEROL 14-ALPHA DEMETHYLASE"/>
    <property type="match status" value="1"/>
</dbReference>
<dbReference type="OrthoDB" id="9764248at2"/>
<dbReference type="SUPFAM" id="SSF48264">
    <property type="entry name" value="Cytochrome P450"/>
    <property type="match status" value="1"/>
</dbReference>
<organism evidence="9 10">
    <name type="scientific">Consotaella salsifontis</name>
    <dbReference type="NCBI Taxonomy" id="1365950"/>
    <lineage>
        <taxon>Bacteria</taxon>
        <taxon>Pseudomonadati</taxon>
        <taxon>Pseudomonadota</taxon>
        <taxon>Alphaproteobacteria</taxon>
        <taxon>Hyphomicrobiales</taxon>
        <taxon>Aurantimonadaceae</taxon>
        <taxon>Consotaella</taxon>
    </lineage>
</organism>
<keyword evidence="3 8" id="KW-0349">Heme</keyword>
<comment type="cofactor">
    <cofactor evidence="1 8">
        <name>heme</name>
        <dbReference type="ChEBI" id="CHEBI:30413"/>
    </cofactor>
</comment>
<evidence type="ECO:0000256" key="7">
    <source>
        <dbReference type="ARBA" id="ARBA00023033"/>
    </source>
</evidence>
<dbReference type="PANTHER" id="PTHR24286">
    <property type="entry name" value="CYTOCHROME P450 26"/>
    <property type="match status" value="1"/>
</dbReference>
<dbReference type="Pfam" id="PF00067">
    <property type="entry name" value="p450"/>
    <property type="match status" value="1"/>
</dbReference>
<dbReference type="Gene3D" id="1.10.630.10">
    <property type="entry name" value="Cytochrome P450"/>
    <property type="match status" value="1"/>
</dbReference>
<dbReference type="InterPro" id="IPR001128">
    <property type="entry name" value="Cyt_P450"/>
</dbReference>
<evidence type="ECO:0000256" key="1">
    <source>
        <dbReference type="ARBA" id="ARBA00001971"/>
    </source>
</evidence>
<reference evidence="10" key="1">
    <citation type="submission" date="2017-02" db="EMBL/GenBank/DDBJ databases">
        <authorList>
            <person name="Varghese N."/>
            <person name="Submissions S."/>
        </authorList>
    </citation>
    <scope>NUCLEOTIDE SEQUENCE [LARGE SCALE GENOMIC DNA]</scope>
    <source>
        <strain evidence="10">USBA 369</strain>
    </source>
</reference>
<dbReference type="CDD" id="cd11067">
    <property type="entry name" value="CYP152"/>
    <property type="match status" value="1"/>
</dbReference>
<name>A0A1T4TD81_9HYPH</name>
<feature type="binding site" description="axial binding residue" evidence="8">
    <location>
        <position position="363"/>
    </location>
    <ligand>
        <name>heme</name>
        <dbReference type="ChEBI" id="CHEBI:30413"/>
    </ligand>
    <ligandPart>
        <name>Fe</name>
        <dbReference type="ChEBI" id="CHEBI:18248"/>
    </ligandPart>
</feature>